<evidence type="ECO:0000313" key="1">
    <source>
        <dbReference type="EMBL" id="RJL32396.1"/>
    </source>
</evidence>
<dbReference type="InterPro" id="IPR029062">
    <property type="entry name" value="Class_I_gatase-like"/>
</dbReference>
<gene>
    <name evidence="1" type="ORF">D5H75_12680</name>
</gene>
<dbReference type="Pfam" id="PF07722">
    <property type="entry name" value="Peptidase_C26"/>
    <property type="match status" value="1"/>
</dbReference>
<proteinExistence type="predicted"/>
<dbReference type="EMBL" id="QZEY01000004">
    <property type="protein sequence ID" value="RJL32396.1"/>
    <property type="molecule type" value="Genomic_DNA"/>
</dbReference>
<dbReference type="Gene3D" id="3.40.50.880">
    <property type="match status" value="1"/>
</dbReference>
<name>A0A3A4AY23_9ACTN</name>
<dbReference type="PROSITE" id="PS51273">
    <property type="entry name" value="GATASE_TYPE_1"/>
    <property type="match status" value="1"/>
</dbReference>
<dbReference type="InterPro" id="IPR011697">
    <property type="entry name" value="Peptidase_C26"/>
</dbReference>
<dbReference type="GO" id="GO:0006598">
    <property type="term" value="P:polyamine catabolic process"/>
    <property type="evidence" value="ECO:0007669"/>
    <property type="project" value="TreeGrafter"/>
</dbReference>
<dbReference type="GO" id="GO:0033969">
    <property type="term" value="F:gamma-glutamyl-gamma-aminobutyrate hydrolase activity"/>
    <property type="evidence" value="ECO:0007669"/>
    <property type="project" value="TreeGrafter"/>
</dbReference>
<protein>
    <submittedName>
        <fullName evidence="1">Gamma-glutamyl-gamma-aminobutyrate hydrolase family protein</fullName>
    </submittedName>
</protein>
<dbReference type="CDD" id="cd01745">
    <property type="entry name" value="GATase1_2"/>
    <property type="match status" value="1"/>
</dbReference>
<dbReference type="PANTHER" id="PTHR43235:SF1">
    <property type="entry name" value="GLUTAMINE AMIDOTRANSFERASE PB2B2.05-RELATED"/>
    <property type="match status" value="1"/>
</dbReference>
<dbReference type="PANTHER" id="PTHR43235">
    <property type="entry name" value="GLUTAMINE AMIDOTRANSFERASE PB2B2.05-RELATED"/>
    <property type="match status" value="1"/>
</dbReference>
<dbReference type="AlphaFoldDB" id="A0A3A4AY23"/>
<keyword evidence="1" id="KW-0378">Hydrolase</keyword>
<dbReference type="SUPFAM" id="SSF52317">
    <property type="entry name" value="Class I glutamine amidotransferase-like"/>
    <property type="match status" value="1"/>
</dbReference>
<evidence type="ECO:0000313" key="2">
    <source>
        <dbReference type="Proteomes" id="UP000265768"/>
    </source>
</evidence>
<accession>A0A3A4AY23</accession>
<dbReference type="RefSeq" id="WP_119926644.1">
    <property type="nucleotide sequence ID" value="NZ_QZEY01000004.1"/>
</dbReference>
<dbReference type="GO" id="GO:0005829">
    <property type="term" value="C:cytosol"/>
    <property type="evidence" value="ECO:0007669"/>
    <property type="project" value="TreeGrafter"/>
</dbReference>
<comment type="caution">
    <text evidence="1">The sequence shown here is derived from an EMBL/GenBank/DDBJ whole genome shotgun (WGS) entry which is preliminary data.</text>
</comment>
<organism evidence="1 2">
    <name type="scientific">Bailinhaonella thermotolerans</name>
    <dbReference type="NCBI Taxonomy" id="1070861"/>
    <lineage>
        <taxon>Bacteria</taxon>
        <taxon>Bacillati</taxon>
        <taxon>Actinomycetota</taxon>
        <taxon>Actinomycetes</taxon>
        <taxon>Streptosporangiales</taxon>
        <taxon>Streptosporangiaceae</taxon>
        <taxon>Bailinhaonella</taxon>
    </lineage>
</organism>
<dbReference type="OrthoDB" id="9813383at2"/>
<dbReference type="Proteomes" id="UP000265768">
    <property type="component" value="Unassembled WGS sequence"/>
</dbReference>
<keyword evidence="2" id="KW-1185">Reference proteome</keyword>
<dbReference type="InterPro" id="IPR044668">
    <property type="entry name" value="PuuD-like"/>
</dbReference>
<sequence>MSAPVIGITCYVEPASFTVWNTTAALLPHAYVEHVARTGAQPVLLPPIADPAAVLPRLDALIVAGGGDIDPARYGAPRHPAASHIHGFRDEAELSLVRAALDAGLPFLGVCRGLQILNVALGGTLHQHLPDVVGHTGHSPAPGAYGRLPVQVTPGTLLAKALGTTELTPHHYHHQAIDRPGPGLTLTAHAEDGTVEAAELDSHPFALAVQWHPEMTEDTSLFQALTDATHPRRP</sequence>
<reference evidence="1 2" key="1">
    <citation type="submission" date="2018-09" db="EMBL/GenBank/DDBJ databases">
        <title>YIM 75507 draft genome.</title>
        <authorList>
            <person name="Tang S."/>
            <person name="Feng Y."/>
        </authorList>
    </citation>
    <scope>NUCLEOTIDE SEQUENCE [LARGE SCALE GENOMIC DNA]</scope>
    <source>
        <strain evidence="1 2">YIM 75507</strain>
    </source>
</reference>